<feature type="repeat" description="ANK" evidence="13">
    <location>
        <begin position="600"/>
        <end position="632"/>
    </location>
</feature>
<dbReference type="InterPro" id="IPR003938">
    <property type="entry name" value="K_chnl_volt-dep_EAG/ELK/ERG"/>
</dbReference>
<dbReference type="Pfam" id="PF12796">
    <property type="entry name" value="Ank_2"/>
    <property type="match status" value="2"/>
</dbReference>
<feature type="domain" description="Cyclic nucleotide-binding" evidence="15">
    <location>
        <begin position="400"/>
        <end position="473"/>
    </location>
</feature>
<dbReference type="Gene3D" id="1.25.40.20">
    <property type="entry name" value="Ankyrin repeat-containing domain"/>
    <property type="match status" value="2"/>
</dbReference>
<keyword evidence="9 14" id="KW-1133">Transmembrane helix</keyword>
<evidence type="ECO:0000256" key="10">
    <source>
        <dbReference type="ARBA" id="ARBA00023065"/>
    </source>
</evidence>
<evidence type="ECO:0000313" key="17">
    <source>
        <dbReference type="EMBL" id="VFQ76779.1"/>
    </source>
</evidence>
<keyword evidence="4" id="KW-0633">Potassium transport</keyword>
<evidence type="ECO:0008006" key="19">
    <source>
        <dbReference type="Google" id="ProtNLM"/>
    </source>
</evidence>
<keyword evidence="7" id="KW-0851">Voltage-gated channel</keyword>
<feature type="transmembrane region" description="Helical" evidence="14">
    <location>
        <begin position="111"/>
        <end position="134"/>
    </location>
</feature>
<dbReference type="EMBL" id="OOIL02001568">
    <property type="protein sequence ID" value="VFQ76779.1"/>
    <property type="molecule type" value="Genomic_DNA"/>
</dbReference>
<keyword evidence="13" id="KW-0040">ANK repeat</keyword>
<feature type="repeat" description="ANK" evidence="13">
    <location>
        <begin position="536"/>
        <end position="568"/>
    </location>
</feature>
<accession>A0A484LKN4</accession>
<evidence type="ECO:0000256" key="4">
    <source>
        <dbReference type="ARBA" id="ARBA00022538"/>
    </source>
</evidence>
<dbReference type="GO" id="GO:0034702">
    <property type="term" value="C:monoatomic ion channel complex"/>
    <property type="evidence" value="ECO:0007669"/>
    <property type="project" value="UniProtKB-KW"/>
</dbReference>
<dbReference type="InterPro" id="IPR014710">
    <property type="entry name" value="RmlC-like_jellyroll"/>
</dbReference>
<dbReference type="Gene3D" id="1.10.287.70">
    <property type="match status" value="1"/>
</dbReference>
<keyword evidence="11 14" id="KW-0472">Membrane</keyword>
<dbReference type="Proteomes" id="UP000595140">
    <property type="component" value="Unassembled WGS sequence"/>
</dbReference>
<dbReference type="PRINTS" id="PR01463">
    <property type="entry name" value="EAGCHANLFMLY"/>
</dbReference>
<evidence type="ECO:0000256" key="14">
    <source>
        <dbReference type="SAM" id="Phobius"/>
    </source>
</evidence>
<dbReference type="PROSITE" id="PS50088">
    <property type="entry name" value="ANK_REPEAT"/>
    <property type="match status" value="3"/>
</dbReference>
<feature type="transmembrane region" description="Helical" evidence="14">
    <location>
        <begin position="276"/>
        <end position="294"/>
    </location>
</feature>
<dbReference type="PANTHER" id="PTHR45743:SF3">
    <property type="entry name" value="POTASSIUM CHANNEL SKOR"/>
    <property type="match status" value="1"/>
</dbReference>
<evidence type="ECO:0000256" key="7">
    <source>
        <dbReference type="ARBA" id="ARBA00022882"/>
    </source>
</evidence>
<sequence length="750" mass="85375">MGSRRGGEAVEHNGVEEDAEYTVSDLRDRMESTGRSRFKLMENELGLELTRPKFSRQSVIDGLNGLSRGLVFHPDNWWYRAWEKFILAWAIYSSFFTPFEFGFFRGLPKKLFFLDICGQIAFLIDIVLQFFVAYRDSQTYRMVYKRTPIAIRYMKCHFIIDLLSCMPWDLIYKAFGEKEEIRYLLWIRLSRALRVTAYFQKLEKDIRINYLFTRIIKLITVELYCTHTAACIFYYLATTLPEQKEGYTWIGSLKLGDYSYSNFREIDLWTRYSSSMYFAVVTMATVGYGDIHAVNVREMIFVMIYVSFDMVLGAYLIGNMTALIVKGSKTERYRDKMTDVMKFMNINKLGRDIRNQIKGHLRLQYESCYIDSAVLQDIPISIRSKISKSLYQSYIENVPLFKGCSAEFIGQIVIKVSQEFFLPGEVIMQQGNAIDQLYFICDGVLAKDSKIGLKQLESDITFHIGKQEGEFALKVNSAAYHGDLHQLKTLIRAGTDSNKRDYDGRSPLHLAASRGYEAIALYLIQEGVDLNAQDNFGNTPLLEAIKSGHDRVASLLVKEGAMLKIDHAGSFLCNIVARGDSDLLRRLLSSGVNSNSKDYNHQTPLHVSASQGSFAMAKLLLEAGASVLLKDRWGNTAVNEAIETGNKQLIELLEEAKSAELSEFPGCLEDIKGKMTRKKCTVFPFHTQDVRKHGVVLWIPRGVEELVETASQQLDCPSGSFLITEEGGKIIDVETINDGQKLYLMGEVTH</sequence>
<evidence type="ECO:0000256" key="8">
    <source>
        <dbReference type="ARBA" id="ARBA00022958"/>
    </source>
</evidence>
<dbReference type="InterPro" id="IPR045319">
    <property type="entry name" value="KAT/AKT"/>
</dbReference>
<dbReference type="PROSITE" id="PS51490">
    <property type="entry name" value="KHA"/>
    <property type="match status" value="1"/>
</dbReference>
<dbReference type="PROSITE" id="PS50042">
    <property type="entry name" value="CNMP_BINDING_3"/>
    <property type="match status" value="1"/>
</dbReference>
<evidence type="ECO:0000256" key="6">
    <source>
        <dbReference type="ARBA" id="ARBA00022826"/>
    </source>
</evidence>
<evidence type="ECO:0000256" key="12">
    <source>
        <dbReference type="ARBA" id="ARBA00023303"/>
    </source>
</evidence>
<comment type="similarity">
    <text evidence="2">Belongs to the potassium channel family. Plant (TC 1.A.1.4) subfamily.</text>
</comment>
<keyword evidence="18" id="KW-1185">Reference proteome</keyword>
<evidence type="ECO:0000256" key="11">
    <source>
        <dbReference type="ARBA" id="ARBA00023136"/>
    </source>
</evidence>
<feature type="transmembrane region" description="Helical" evidence="14">
    <location>
        <begin position="85"/>
        <end position="105"/>
    </location>
</feature>
<dbReference type="InterPro" id="IPR002110">
    <property type="entry name" value="Ankyrin_rpt"/>
</dbReference>
<dbReference type="SMART" id="SM00248">
    <property type="entry name" value="ANK"/>
    <property type="match status" value="5"/>
</dbReference>
<evidence type="ECO:0000259" key="15">
    <source>
        <dbReference type="PROSITE" id="PS50042"/>
    </source>
</evidence>
<dbReference type="SUPFAM" id="SSF81324">
    <property type="entry name" value="Voltage-gated potassium channels"/>
    <property type="match status" value="1"/>
</dbReference>
<dbReference type="OrthoDB" id="426293at2759"/>
<proteinExistence type="inferred from homology"/>
<feature type="domain" description="KHA" evidence="16">
    <location>
        <begin position="679"/>
        <end position="750"/>
    </location>
</feature>
<keyword evidence="3" id="KW-0813">Transport</keyword>
<evidence type="ECO:0000313" key="18">
    <source>
        <dbReference type="Proteomes" id="UP000595140"/>
    </source>
</evidence>
<keyword evidence="8" id="KW-0630">Potassium</keyword>
<comment type="subcellular location">
    <subcellularLocation>
        <location evidence="1">Membrane</location>
        <topology evidence="1">Multi-pass membrane protein</topology>
    </subcellularLocation>
</comment>
<evidence type="ECO:0000256" key="1">
    <source>
        <dbReference type="ARBA" id="ARBA00004141"/>
    </source>
</evidence>
<dbReference type="Gene3D" id="1.10.287.630">
    <property type="entry name" value="Helix hairpin bin"/>
    <property type="match status" value="1"/>
</dbReference>
<dbReference type="GO" id="GO:0005249">
    <property type="term" value="F:voltage-gated potassium channel activity"/>
    <property type="evidence" value="ECO:0007669"/>
    <property type="project" value="InterPro"/>
</dbReference>
<dbReference type="PRINTS" id="PR01415">
    <property type="entry name" value="ANKYRIN"/>
</dbReference>
<evidence type="ECO:0000256" key="3">
    <source>
        <dbReference type="ARBA" id="ARBA00022448"/>
    </source>
</evidence>
<evidence type="ECO:0000256" key="2">
    <source>
        <dbReference type="ARBA" id="ARBA00007929"/>
    </source>
</evidence>
<dbReference type="FunFam" id="1.10.287.70:FF:000139">
    <property type="entry name" value="Potassium channel SKOR"/>
    <property type="match status" value="1"/>
</dbReference>
<dbReference type="Gene3D" id="2.60.120.10">
    <property type="entry name" value="Jelly Rolls"/>
    <property type="match status" value="1"/>
</dbReference>
<dbReference type="SUPFAM" id="SSF51206">
    <property type="entry name" value="cAMP-binding domain-like"/>
    <property type="match status" value="1"/>
</dbReference>
<dbReference type="InterPro" id="IPR021789">
    <property type="entry name" value="KHA_dom"/>
</dbReference>
<dbReference type="Pfam" id="PF11834">
    <property type="entry name" value="KHA"/>
    <property type="match status" value="1"/>
</dbReference>
<keyword evidence="5 14" id="KW-0812">Transmembrane</keyword>
<feature type="transmembrane region" description="Helical" evidence="14">
    <location>
        <begin position="300"/>
        <end position="325"/>
    </location>
</feature>
<reference evidence="17 18" key="1">
    <citation type="submission" date="2018-04" db="EMBL/GenBank/DDBJ databases">
        <authorList>
            <person name="Vogel A."/>
        </authorList>
    </citation>
    <scope>NUCLEOTIDE SEQUENCE [LARGE SCALE GENOMIC DNA]</scope>
</reference>
<keyword evidence="10" id="KW-0406">Ion transport</keyword>
<protein>
    <recommendedName>
        <fullName evidence="19">Cyclic nucleotide-binding domain-containing protein</fullName>
    </recommendedName>
</protein>
<dbReference type="AlphaFoldDB" id="A0A484LKN4"/>
<evidence type="ECO:0000259" key="16">
    <source>
        <dbReference type="PROSITE" id="PS51490"/>
    </source>
</evidence>
<name>A0A484LKN4_9ASTE</name>
<gene>
    <name evidence="17" type="ORF">CCAM_LOCUS18555</name>
</gene>
<dbReference type="InterPro" id="IPR000595">
    <property type="entry name" value="cNMP-bd_dom"/>
</dbReference>
<organism evidence="17 18">
    <name type="scientific">Cuscuta campestris</name>
    <dbReference type="NCBI Taxonomy" id="132261"/>
    <lineage>
        <taxon>Eukaryota</taxon>
        <taxon>Viridiplantae</taxon>
        <taxon>Streptophyta</taxon>
        <taxon>Embryophyta</taxon>
        <taxon>Tracheophyta</taxon>
        <taxon>Spermatophyta</taxon>
        <taxon>Magnoliopsida</taxon>
        <taxon>eudicotyledons</taxon>
        <taxon>Gunneridae</taxon>
        <taxon>Pentapetalae</taxon>
        <taxon>asterids</taxon>
        <taxon>lamiids</taxon>
        <taxon>Solanales</taxon>
        <taxon>Convolvulaceae</taxon>
        <taxon>Cuscuteae</taxon>
        <taxon>Cuscuta</taxon>
        <taxon>Cuscuta subgen. Grammica</taxon>
        <taxon>Cuscuta sect. Cleistogrammica</taxon>
    </lineage>
</organism>
<dbReference type="PROSITE" id="PS50297">
    <property type="entry name" value="ANK_REP_REGION"/>
    <property type="match status" value="3"/>
</dbReference>
<keyword evidence="12" id="KW-0407">Ion channel</keyword>
<evidence type="ECO:0000256" key="5">
    <source>
        <dbReference type="ARBA" id="ARBA00022692"/>
    </source>
</evidence>
<keyword evidence="6" id="KW-0631">Potassium channel</keyword>
<evidence type="ECO:0000256" key="13">
    <source>
        <dbReference type="PROSITE-ProRule" id="PRU00023"/>
    </source>
</evidence>
<dbReference type="CDD" id="cd00038">
    <property type="entry name" value="CAP_ED"/>
    <property type="match status" value="1"/>
</dbReference>
<dbReference type="Pfam" id="PF00520">
    <property type="entry name" value="Ion_trans"/>
    <property type="match status" value="1"/>
</dbReference>
<dbReference type="SUPFAM" id="SSF48403">
    <property type="entry name" value="Ankyrin repeat"/>
    <property type="match status" value="1"/>
</dbReference>
<dbReference type="InterPro" id="IPR036770">
    <property type="entry name" value="Ankyrin_rpt-contain_sf"/>
</dbReference>
<dbReference type="PANTHER" id="PTHR45743">
    <property type="entry name" value="POTASSIUM CHANNEL AKT1"/>
    <property type="match status" value="1"/>
</dbReference>
<dbReference type="InterPro" id="IPR018490">
    <property type="entry name" value="cNMP-bd_dom_sf"/>
</dbReference>
<dbReference type="InterPro" id="IPR005821">
    <property type="entry name" value="Ion_trans_dom"/>
</dbReference>
<feature type="repeat" description="ANK" evidence="13">
    <location>
        <begin position="503"/>
        <end position="535"/>
    </location>
</feature>
<evidence type="ECO:0000256" key="9">
    <source>
        <dbReference type="ARBA" id="ARBA00022989"/>
    </source>
</evidence>